<dbReference type="SMART" id="SM00346">
    <property type="entry name" value="HTH_ICLR"/>
    <property type="match status" value="1"/>
</dbReference>
<evidence type="ECO:0000256" key="1">
    <source>
        <dbReference type="ARBA" id="ARBA00023015"/>
    </source>
</evidence>
<protein>
    <submittedName>
        <fullName evidence="6">IclR family transcriptional regulator</fullName>
    </submittedName>
</protein>
<dbReference type="PROSITE" id="PS51078">
    <property type="entry name" value="ICLR_ED"/>
    <property type="match status" value="1"/>
</dbReference>
<dbReference type="SUPFAM" id="SSF55781">
    <property type="entry name" value="GAF domain-like"/>
    <property type="match status" value="1"/>
</dbReference>
<accession>A0AAW6RCJ5</accession>
<evidence type="ECO:0000256" key="2">
    <source>
        <dbReference type="ARBA" id="ARBA00023125"/>
    </source>
</evidence>
<dbReference type="PANTHER" id="PTHR30136">
    <property type="entry name" value="HELIX-TURN-HELIX TRANSCRIPTIONAL REGULATOR, ICLR FAMILY"/>
    <property type="match status" value="1"/>
</dbReference>
<dbReference type="EMBL" id="JARUXG010000027">
    <property type="protein sequence ID" value="MDG6783699.1"/>
    <property type="molecule type" value="Genomic_DNA"/>
</dbReference>
<keyword evidence="3" id="KW-0804">Transcription</keyword>
<dbReference type="SUPFAM" id="SSF46785">
    <property type="entry name" value="Winged helix' DNA-binding domain"/>
    <property type="match status" value="1"/>
</dbReference>
<dbReference type="GO" id="GO:0003700">
    <property type="term" value="F:DNA-binding transcription factor activity"/>
    <property type="evidence" value="ECO:0007669"/>
    <property type="project" value="TreeGrafter"/>
</dbReference>
<keyword evidence="2" id="KW-0238">DNA-binding</keyword>
<organism evidence="6">
    <name type="scientific">Gordonia rubripertincta</name>
    <name type="common">Rhodococcus corallinus</name>
    <dbReference type="NCBI Taxonomy" id="36822"/>
    <lineage>
        <taxon>Bacteria</taxon>
        <taxon>Bacillati</taxon>
        <taxon>Actinomycetota</taxon>
        <taxon>Actinomycetes</taxon>
        <taxon>Mycobacteriales</taxon>
        <taxon>Gordoniaceae</taxon>
        <taxon>Gordonia</taxon>
    </lineage>
</organism>
<dbReference type="RefSeq" id="WP_005195139.1">
    <property type="nucleotide sequence ID" value="NZ_JAAXPB010000024.1"/>
</dbReference>
<gene>
    <name evidence="6" type="ORF">QBL07_23075</name>
</gene>
<evidence type="ECO:0000256" key="3">
    <source>
        <dbReference type="ARBA" id="ARBA00023163"/>
    </source>
</evidence>
<sequence length="262" mass="28092">MQPNRSSQRDNPRGTGAEASSAIARTMLLLEALEFESTGLGVSELARRTGLSKSSVHRMAAELASLRILERHGTEYRLGLRLFELGQKAPRHRSLRDAAKPFMSDLREATGHSVHLAVLDGTAVVYLDVLRSPTAPPLPTRSGGRWPAHGTGIGKAILAYSDEATVDLIVANGLPRLAERTIDTPGRFRAELSRIRDRGVSYDLEESRAGVVCAASPVFSHDGTVVAGLSVSGWQNRINLDQTASAVRTAALGLSRQLGSGH</sequence>
<dbReference type="InterPro" id="IPR036390">
    <property type="entry name" value="WH_DNA-bd_sf"/>
</dbReference>
<name>A0AAW6RCJ5_GORRU</name>
<dbReference type="PANTHER" id="PTHR30136:SF24">
    <property type="entry name" value="HTH-TYPE TRANSCRIPTIONAL REPRESSOR ALLR"/>
    <property type="match status" value="1"/>
</dbReference>
<dbReference type="InterPro" id="IPR029016">
    <property type="entry name" value="GAF-like_dom_sf"/>
</dbReference>
<dbReference type="Gene3D" id="1.10.10.10">
    <property type="entry name" value="Winged helix-like DNA-binding domain superfamily/Winged helix DNA-binding domain"/>
    <property type="match status" value="1"/>
</dbReference>
<dbReference type="Gene3D" id="3.30.450.40">
    <property type="match status" value="1"/>
</dbReference>
<reference evidence="6" key="1">
    <citation type="submission" date="2023-04" db="EMBL/GenBank/DDBJ databases">
        <title>Characterization and analysis of the complete genome of Gordonia rubripertincta 112, the degrader of aromatic and aliphatic compounds.</title>
        <authorList>
            <person name="Frantsuzova E."/>
            <person name="Bogun A."/>
            <person name="Delegan Y."/>
        </authorList>
    </citation>
    <scope>NUCLEOTIDE SEQUENCE</scope>
    <source>
        <strain evidence="6">112</strain>
    </source>
</reference>
<dbReference type="Pfam" id="PF09339">
    <property type="entry name" value="HTH_IclR"/>
    <property type="match status" value="1"/>
</dbReference>
<dbReference type="InterPro" id="IPR005471">
    <property type="entry name" value="Tscrpt_reg_IclR_N"/>
</dbReference>
<dbReference type="GO" id="GO:0045892">
    <property type="term" value="P:negative regulation of DNA-templated transcription"/>
    <property type="evidence" value="ECO:0007669"/>
    <property type="project" value="TreeGrafter"/>
</dbReference>
<dbReference type="InterPro" id="IPR050707">
    <property type="entry name" value="HTH_MetabolicPath_Reg"/>
</dbReference>
<dbReference type="PROSITE" id="PS51077">
    <property type="entry name" value="HTH_ICLR"/>
    <property type="match status" value="1"/>
</dbReference>
<evidence type="ECO:0000259" key="5">
    <source>
        <dbReference type="PROSITE" id="PS51078"/>
    </source>
</evidence>
<dbReference type="AlphaFoldDB" id="A0AAW6RCJ5"/>
<feature type="domain" description="IclR-ED" evidence="5">
    <location>
        <begin position="81"/>
        <end position="260"/>
    </location>
</feature>
<feature type="domain" description="HTH iclR-type" evidence="4">
    <location>
        <begin position="20"/>
        <end position="80"/>
    </location>
</feature>
<dbReference type="InterPro" id="IPR014757">
    <property type="entry name" value="Tscrpt_reg_IclR_C"/>
</dbReference>
<dbReference type="GO" id="GO:0003677">
    <property type="term" value="F:DNA binding"/>
    <property type="evidence" value="ECO:0007669"/>
    <property type="project" value="UniProtKB-KW"/>
</dbReference>
<evidence type="ECO:0000259" key="4">
    <source>
        <dbReference type="PROSITE" id="PS51077"/>
    </source>
</evidence>
<evidence type="ECO:0000313" key="6">
    <source>
        <dbReference type="EMBL" id="MDG6783699.1"/>
    </source>
</evidence>
<keyword evidence="1" id="KW-0805">Transcription regulation</keyword>
<proteinExistence type="predicted"/>
<dbReference type="InterPro" id="IPR036388">
    <property type="entry name" value="WH-like_DNA-bd_sf"/>
</dbReference>
<dbReference type="Pfam" id="PF01614">
    <property type="entry name" value="IclR_C"/>
    <property type="match status" value="1"/>
</dbReference>
<comment type="caution">
    <text evidence="6">The sequence shown here is derived from an EMBL/GenBank/DDBJ whole genome shotgun (WGS) entry which is preliminary data.</text>
</comment>